<dbReference type="InterPro" id="IPR036514">
    <property type="entry name" value="SGNH_hydro_sf"/>
</dbReference>
<accession>I4DBQ8</accession>
<gene>
    <name evidence="4" type="ordered locus">Desaci_4388</name>
</gene>
<dbReference type="InterPro" id="IPR013830">
    <property type="entry name" value="SGNH_hydro"/>
</dbReference>
<dbReference type="SUPFAM" id="SSF52266">
    <property type="entry name" value="SGNH hydrolase"/>
    <property type="match status" value="1"/>
</dbReference>
<dbReference type="HOGENOM" id="CLU_051989_9_0_9"/>
<dbReference type="Gene3D" id="3.40.50.1110">
    <property type="entry name" value="SGNH hydrolase"/>
    <property type="match status" value="1"/>
</dbReference>
<feature type="transmembrane region" description="Helical" evidence="2">
    <location>
        <begin position="12"/>
        <end position="31"/>
    </location>
</feature>
<evidence type="ECO:0000313" key="4">
    <source>
        <dbReference type="EMBL" id="AFM43232.1"/>
    </source>
</evidence>
<dbReference type="Pfam" id="PF13472">
    <property type="entry name" value="Lipase_GDSL_2"/>
    <property type="match status" value="1"/>
</dbReference>
<dbReference type="RefSeq" id="WP_014829216.1">
    <property type="nucleotide sequence ID" value="NC_018068.1"/>
</dbReference>
<dbReference type="Proteomes" id="UP000002892">
    <property type="component" value="Chromosome"/>
</dbReference>
<proteinExistence type="predicted"/>
<feature type="domain" description="SGNH hydrolase-type esterase" evidence="3">
    <location>
        <begin position="64"/>
        <end position="223"/>
    </location>
</feature>
<feature type="region of interest" description="Disordered" evidence="1">
    <location>
        <begin position="38"/>
        <end position="57"/>
    </location>
</feature>
<evidence type="ECO:0000256" key="2">
    <source>
        <dbReference type="SAM" id="Phobius"/>
    </source>
</evidence>
<keyword evidence="2" id="KW-1133">Transmembrane helix</keyword>
<keyword evidence="5" id="KW-1185">Reference proteome</keyword>
<dbReference type="PANTHER" id="PTHR30383">
    <property type="entry name" value="THIOESTERASE 1/PROTEASE 1/LYSOPHOSPHOLIPASE L1"/>
    <property type="match status" value="1"/>
</dbReference>
<sequence>MRTYRLEIRLIQAATALALIVLITGFLGLWGQVDQPSGAKAGAGETRETTSVQTQTPSNSKIVALGDSFTLGYPLDTAHSWTQRLADDLKIRVVNKGKGGQTSKDLLARFDADVVSEKPGRVIIFVGTGDALQSVPLKDFQANVETMIEKAKANNIIPIVALPIWYPNYQKGIQEIRDWEIDYAKKQSITTLDFTTVLFDSSQKYLTGLASDNGKYPNAKGYEKMGDYAANLLKT</sequence>
<dbReference type="AlphaFoldDB" id="I4DBQ8"/>
<evidence type="ECO:0000256" key="1">
    <source>
        <dbReference type="SAM" id="MobiDB-lite"/>
    </source>
</evidence>
<protein>
    <submittedName>
        <fullName evidence="4">Lysophospholipase L1-like esterase</fullName>
    </submittedName>
</protein>
<dbReference type="eggNOG" id="COG2755">
    <property type="taxonomic scope" value="Bacteria"/>
</dbReference>
<keyword evidence="2" id="KW-0812">Transmembrane</keyword>
<name>I4DBQ8_DESAJ</name>
<dbReference type="InterPro" id="IPR051532">
    <property type="entry name" value="Ester_Hydrolysis_Enzymes"/>
</dbReference>
<reference evidence="4 5" key="1">
    <citation type="journal article" date="2012" name="J. Bacteriol.">
        <title>Complete genome sequences of Desulfosporosinus orientis DSM765T, Desulfosporosinus youngiae DSM17734T, Desulfosporosinus meridiei DSM13257T, and Desulfosporosinus acidiphilus DSM22704T.</title>
        <authorList>
            <person name="Pester M."/>
            <person name="Brambilla E."/>
            <person name="Alazard D."/>
            <person name="Rattei T."/>
            <person name="Weinmaier T."/>
            <person name="Han J."/>
            <person name="Lucas S."/>
            <person name="Lapidus A."/>
            <person name="Cheng J.F."/>
            <person name="Goodwin L."/>
            <person name="Pitluck S."/>
            <person name="Peters L."/>
            <person name="Ovchinnikova G."/>
            <person name="Teshima H."/>
            <person name="Detter J.C."/>
            <person name="Han C.S."/>
            <person name="Tapia R."/>
            <person name="Land M.L."/>
            <person name="Hauser L."/>
            <person name="Kyrpides N.C."/>
            <person name="Ivanova N.N."/>
            <person name="Pagani I."/>
            <person name="Huntmann M."/>
            <person name="Wei C.L."/>
            <person name="Davenport K.W."/>
            <person name="Daligault H."/>
            <person name="Chain P.S."/>
            <person name="Chen A."/>
            <person name="Mavromatis K."/>
            <person name="Markowitz V."/>
            <person name="Szeto E."/>
            <person name="Mikhailova N."/>
            <person name="Pati A."/>
            <person name="Wagner M."/>
            <person name="Woyke T."/>
            <person name="Ollivier B."/>
            <person name="Klenk H.P."/>
            <person name="Spring S."/>
            <person name="Loy A."/>
        </authorList>
    </citation>
    <scope>NUCLEOTIDE SEQUENCE [LARGE SCALE GENOMIC DNA]</scope>
    <source>
        <strain evidence="5">DSM 22704 / JCM 16185 / SJ4</strain>
    </source>
</reference>
<dbReference type="EMBL" id="CP003639">
    <property type="protein sequence ID" value="AFM43232.1"/>
    <property type="molecule type" value="Genomic_DNA"/>
</dbReference>
<dbReference type="PANTHER" id="PTHR30383:SF5">
    <property type="entry name" value="SGNH HYDROLASE-TYPE ESTERASE DOMAIN-CONTAINING PROTEIN"/>
    <property type="match status" value="1"/>
</dbReference>
<evidence type="ECO:0000259" key="3">
    <source>
        <dbReference type="Pfam" id="PF13472"/>
    </source>
</evidence>
<dbReference type="GO" id="GO:0004622">
    <property type="term" value="F:phosphatidylcholine lysophospholipase activity"/>
    <property type="evidence" value="ECO:0007669"/>
    <property type="project" value="TreeGrafter"/>
</dbReference>
<dbReference type="KEGG" id="dai:Desaci_4388"/>
<evidence type="ECO:0000313" key="5">
    <source>
        <dbReference type="Proteomes" id="UP000002892"/>
    </source>
</evidence>
<organism evidence="4 5">
    <name type="scientific">Desulfosporosinus acidiphilus (strain DSM 22704 / JCM 16185 / SJ4)</name>
    <dbReference type="NCBI Taxonomy" id="646529"/>
    <lineage>
        <taxon>Bacteria</taxon>
        <taxon>Bacillati</taxon>
        <taxon>Bacillota</taxon>
        <taxon>Clostridia</taxon>
        <taxon>Eubacteriales</taxon>
        <taxon>Desulfitobacteriaceae</taxon>
        <taxon>Desulfosporosinus</taxon>
    </lineage>
</organism>
<dbReference type="STRING" id="646529.Desaci_4388"/>
<dbReference type="OrthoDB" id="9777593at2"/>
<keyword evidence="2" id="KW-0472">Membrane</keyword>